<dbReference type="EMBL" id="MU825910">
    <property type="protein sequence ID" value="KAJ7382964.1"/>
    <property type="molecule type" value="Genomic_DNA"/>
</dbReference>
<name>A0A9X0D2Z7_9CNID</name>
<gene>
    <name evidence="2" type="ORF">OS493_031740</name>
</gene>
<feature type="region of interest" description="Disordered" evidence="1">
    <location>
        <begin position="1"/>
        <end position="22"/>
    </location>
</feature>
<evidence type="ECO:0000256" key="1">
    <source>
        <dbReference type="SAM" id="MobiDB-lite"/>
    </source>
</evidence>
<organism evidence="2 3">
    <name type="scientific">Desmophyllum pertusum</name>
    <dbReference type="NCBI Taxonomy" id="174260"/>
    <lineage>
        <taxon>Eukaryota</taxon>
        <taxon>Metazoa</taxon>
        <taxon>Cnidaria</taxon>
        <taxon>Anthozoa</taxon>
        <taxon>Hexacorallia</taxon>
        <taxon>Scleractinia</taxon>
        <taxon>Caryophylliina</taxon>
        <taxon>Caryophylliidae</taxon>
        <taxon>Desmophyllum</taxon>
    </lineage>
</organism>
<keyword evidence="3" id="KW-1185">Reference proteome</keyword>
<sequence>MCKDNSVGLYEQPPAQVAPNGDLNNSLAVSEVAEQLADIGDKVELSYQQRRRRDEEAAGRALELTSYDIISAKVRFRYGELVAFKLAMTKSFICLQPTLQQPDTISEYTSDPRAKDGEV</sequence>
<protein>
    <submittedName>
        <fullName evidence="2">Uncharacterized protein</fullName>
    </submittedName>
</protein>
<accession>A0A9X0D2Z7</accession>
<reference evidence="2" key="1">
    <citation type="submission" date="2023-01" db="EMBL/GenBank/DDBJ databases">
        <title>Genome assembly of the deep-sea coral Lophelia pertusa.</title>
        <authorList>
            <person name="Herrera S."/>
            <person name="Cordes E."/>
        </authorList>
    </citation>
    <scope>NUCLEOTIDE SEQUENCE</scope>
    <source>
        <strain evidence="2">USNM1676648</strain>
        <tissue evidence="2">Polyp</tissue>
    </source>
</reference>
<proteinExistence type="predicted"/>
<dbReference type="AlphaFoldDB" id="A0A9X0D2Z7"/>
<comment type="caution">
    <text evidence="2">The sequence shown here is derived from an EMBL/GenBank/DDBJ whole genome shotgun (WGS) entry which is preliminary data.</text>
</comment>
<evidence type="ECO:0000313" key="2">
    <source>
        <dbReference type="EMBL" id="KAJ7382964.1"/>
    </source>
</evidence>
<dbReference type="Proteomes" id="UP001163046">
    <property type="component" value="Unassembled WGS sequence"/>
</dbReference>
<evidence type="ECO:0000313" key="3">
    <source>
        <dbReference type="Proteomes" id="UP001163046"/>
    </source>
</evidence>